<dbReference type="Gramene" id="ONK62261">
    <property type="protein sequence ID" value="ONK62261"/>
    <property type="gene ID" value="A4U43_C07F2020"/>
</dbReference>
<dbReference type="EC" id="2.4.1.256" evidence="4"/>
<dbReference type="Proteomes" id="UP000243459">
    <property type="component" value="Chromosome 7"/>
</dbReference>
<evidence type="ECO:0000256" key="9">
    <source>
        <dbReference type="ARBA" id="ARBA00022824"/>
    </source>
</evidence>
<protein>
    <recommendedName>
        <fullName evidence="5">Dol-P-Glc:Glc(2)Man(9)GlcNAc(2)-PP-Dol alpha-1,2-glucosyltransferase</fullName>
        <ecNumber evidence="4">2.4.1.256</ecNumber>
    </recommendedName>
</protein>
<evidence type="ECO:0000256" key="10">
    <source>
        <dbReference type="ARBA" id="ARBA00022989"/>
    </source>
</evidence>
<reference evidence="17" key="1">
    <citation type="journal article" date="2017" name="Nat. Commun.">
        <title>The asparagus genome sheds light on the origin and evolution of a young Y chromosome.</title>
        <authorList>
            <person name="Harkess A."/>
            <person name="Zhou J."/>
            <person name="Xu C."/>
            <person name="Bowers J.E."/>
            <person name="Van der Hulst R."/>
            <person name="Ayyampalayam S."/>
            <person name="Mercati F."/>
            <person name="Riccardi P."/>
            <person name="McKain M.R."/>
            <person name="Kakrana A."/>
            <person name="Tang H."/>
            <person name="Ray J."/>
            <person name="Groenendijk J."/>
            <person name="Arikit S."/>
            <person name="Mathioni S.M."/>
            <person name="Nakano M."/>
            <person name="Shan H."/>
            <person name="Telgmann-Rauber A."/>
            <person name="Kanno A."/>
            <person name="Yue Z."/>
            <person name="Chen H."/>
            <person name="Li W."/>
            <person name="Chen Y."/>
            <person name="Xu X."/>
            <person name="Zhang Y."/>
            <person name="Luo S."/>
            <person name="Chen H."/>
            <person name="Gao J."/>
            <person name="Mao Z."/>
            <person name="Pires J.C."/>
            <person name="Luo M."/>
            <person name="Kudrna D."/>
            <person name="Wing R.A."/>
            <person name="Meyers B.C."/>
            <person name="Yi K."/>
            <person name="Kong H."/>
            <person name="Lavrijsen P."/>
            <person name="Sunseri F."/>
            <person name="Falavigna A."/>
            <person name="Ye Y."/>
            <person name="Leebens-Mack J.H."/>
            <person name="Chen G."/>
        </authorList>
    </citation>
    <scope>NUCLEOTIDE SEQUENCE [LARGE SCALE GENOMIC DNA]</scope>
    <source>
        <strain evidence="17">cv. DH0086</strain>
    </source>
</reference>
<organism evidence="16 17">
    <name type="scientific">Asparagus officinalis</name>
    <name type="common">Garden asparagus</name>
    <dbReference type="NCBI Taxonomy" id="4686"/>
    <lineage>
        <taxon>Eukaryota</taxon>
        <taxon>Viridiplantae</taxon>
        <taxon>Streptophyta</taxon>
        <taxon>Embryophyta</taxon>
        <taxon>Tracheophyta</taxon>
        <taxon>Spermatophyta</taxon>
        <taxon>Magnoliopsida</taxon>
        <taxon>Liliopsida</taxon>
        <taxon>Asparagales</taxon>
        <taxon>Asparagaceae</taxon>
        <taxon>Asparagoideae</taxon>
        <taxon>Asparagus</taxon>
    </lineage>
</organism>
<evidence type="ECO:0000256" key="1">
    <source>
        <dbReference type="ARBA" id="ARBA00004477"/>
    </source>
</evidence>
<dbReference type="InterPro" id="IPR016900">
    <property type="entry name" value="Alg10"/>
</dbReference>
<gene>
    <name evidence="16" type="ORF">A4U43_C07F2020</name>
</gene>
<feature type="transmembrane region" description="Helical" evidence="14">
    <location>
        <begin position="136"/>
        <end position="162"/>
    </location>
</feature>
<keyword evidence="15" id="KW-0732">Signal</keyword>
<dbReference type="GO" id="GO:0006488">
    <property type="term" value="P:dolichol-linked oligosaccharide biosynthetic process"/>
    <property type="evidence" value="ECO:0007669"/>
    <property type="project" value="InterPro"/>
</dbReference>
<comment type="subcellular location">
    <subcellularLocation>
        <location evidence="1">Endoplasmic reticulum membrane</location>
        <topology evidence="1">Multi-pass membrane protein</topology>
    </subcellularLocation>
</comment>
<evidence type="ECO:0000256" key="8">
    <source>
        <dbReference type="ARBA" id="ARBA00022692"/>
    </source>
</evidence>
<evidence type="ECO:0000256" key="5">
    <source>
        <dbReference type="ARBA" id="ARBA00018512"/>
    </source>
</evidence>
<comment type="function">
    <text evidence="12">Dol-P-Glc:Glc(2)Man(9)GlcNAc(2)-PP-Dol alpha-1,2-glucosyltransferase that operates in the biosynthetic pathway of dolichol-linked oligosaccharides, the glycan precursors employed in protein asparagine (N)-glycosylation. The assembly of dolichol-linked oligosaccharides begins on the cytosolic side of the endoplasmic reticulum membrane and finishes in its lumen. The sequential addition of sugars to dolichol pyrophosphate produces dolichol-linked oligosaccharides containing fourteen sugars, including two GlcNAcs, nine mannoses and three glucoses. Once assembled, the oligosaccharide is transferred from the lipid to nascent proteins by oligosaccharyltransferases. In the lumen of the endoplasmic reticulum, adds the third and last glucose residue from dolichyl phosphate glucose (Dol-P-Glc) onto the lipid-linked oligosaccharide intermediate Glc(2)Man(9)GlcNAc(2)-PP-Dol to produce Glc(3)Man(9)GlcNAc(2)-PP-Dol.</text>
</comment>
<name>A0A5P1EC05_ASPOF</name>
<keyword evidence="11 14" id="KW-0472">Membrane</keyword>
<evidence type="ECO:0000256" key="2">
    <source>
        <dbReference type="ARBA" id="ARBA00004922"/>
    </source>
</evidence>
<dbReference type="GO" id="GO:0005789">
    <property type="term" value="C:endoplasmic reticulum membrane"/>
    <property type="evidence" value="ECO:0007669"/>
    <property type="project" value="UniProtKB-SubCell"/>
</dbReference>
<evidence type="ECO:0000256" key="13">
    <source>
        <dbReference type="ARBA" id="ARBA00048064"/>
    </source>
</evidence>
<evidence type="ECO:0000256" key="12">
    <source>
        <dbReference type="ARBA" id="ARBA00044727"/>
    </source>
</evidence>
<evidence type="ECO:0000313" key="16">
    <source>
        <dbReference type="EMBL" id="ONK62261.1"/>
    </source>
</evidence>
<sequence length="190" mass="21371">MGKIIVAAVASLWVIPISIVVNKIVPDPYMDEIFHIPQAQQYCRGDFKTWDPMITTPPGLYFFSLAYIASLFPGMWIANAVQSLPELCSPAYLRSTNAFLAIICSVLVYELLINLRPSLGEGKATISALLIALYPVHWFFIFLYYTDVASITAVLAMLLASLKKKYWLSAMFGACRLLRRSFRQNKYSVA</sequence>
<feature type="chain" id="PRO_5024292403" description="Dol-P-Glc:Glc(2)Man(9)GlcNAc(2)-PP-Dol alpha-1,2-glucosyltransferase" evidence="15">
    <location>
        <begin position="20"/>
        <end position="190"/>
    </location>
</feature>
<evidence type="ECO:0000256" key="7">
    <source>
        <dbReference type="ARBA" id="ARBA00022679"/>
    </source>
</evidence>
<evidence type="ECO:0000256" key="3">
    <source>
        <dbReference type="ARBA" id="ARBA00010600"/>
    </source>
</evidence>
<evidence type="ECO:0000256" key="11">
    <source>
        <dbReference type="ARBA" id="ARBA00023136"/>
    </source>
</evidence>
<dbReference type="PANTHER" id="PTHR12989:SF10">
    <property type="entry name" value="DOL-P-GLC:GLC(2)MAN(9)GLCNAC(2)-PP-DOL ALPHA-1,2-GLUCOSYLTRANSFERASE-RELATED"/>
    <property type="match status" value="1"/>
</dbReference>
<keyword evidence="10 14" id="KW-1133">Transmembrane helix</keyword>
<proteinExistence type="inferred from homology"/>
<dbReference type="OMA" id="GMWIANA"/>
<feature type="transmembrane region" description="Helical" evidence="14">
    <location>
        <begin position="60"/>
        <end position="78"/>
    </location>
</feature>
<accession>A0A5P1EC05</accession>
<comment type="similarity">
    <text evidence="3">Belongs to the ALG10 glucosyltransferase family.</text>
</comment>
<feature type="signal peptide" evidence="15">
    <location>
        <begin position="1"/>
        <end position="19"/>
    </location>
</feature>
<dbReference type="Pfam" id="PF04922">
    <property type="entry name" value="DIE2_ALG10"/>
    <property type="match status" value="1"/>
</dbReference>
<dbReference type="AlphaFoldDB" id="A0A5P1EC05"/>
<evidence type="ECO:0000256" key="6">
    <source>
        <dbReference type="ARBA" id="ARBA00022676"/>
    </source>
</evidence>
<evidence type="ECO:0000256" key="4">
    <source>
        <dbReference type="ARBA" id="ARBA00011967"/>
    </source>
</evidence>
<keyword evidence="7" id="KW-0808">Transferase</keyword>
<keyword evidence="8 14" id="KW-0812">Transmembrane</keyword>
<evidence type="ECO:0000313" key="17">
    <source>
        <dbReference type="Proteomes" id="UP000243459"/>
    </source>
</evidence>
<keyword evidence="9" id="KW-0256">Endoplasmic reticulum</keyword>
<keyword evidence="17" id="KW-1185">Reference proteome</keyword>
<dbReference type="PANTHER" id="PTHR12989">
    <property type="entry name" value="ALPHA-1,2-GLUCOSYLTRANSFERASE ALG10"/>
    <property type="match status" value="1"/>
</dbReference>
<comment type="pathway">
    <text evidence="2">Protein modification; protein glycosylation.</text>
</comment>
<evidence type="ECO:0000256" key="15">
    <source>
        <dbReference type="SAM" id="SignalP"/>
    </source>
</evidence>
<dbReference type="GO" id="GO:0106073">
    <property type="term" value="F:dolichyl pyrophosphate Glc2Man9GlcNAc2 alpha-1,2-glucosyltransferase activity"/>
    <property type="evidence" value="ECO:0007669"/>
    <property type="project" value="UniProtKB-EC"/>
</dbReference>
<feature type="transmembrane region" description="Helical" evidence="14">
    <location>
        <begin position="98"/>
        <end position="116"/>
    </location>
</feature>
<evidence type="ECO:0000256" key="14">
    <source>
        <dbReference type="SAM" id="Phobius"/>
    </source>
</evidence>
<keyword evidence="6" id="KW-0328">Glycosyltransferase</keyword>
<dbReference type="EMBL" id="CM007387">
    <property type="protein sequence ID" value="ONK62261.1"/>
    <property type="molecule type" value="Genomic_DNA"/>
</dbReference>
<comment type="catalytic activity">
    <reaction evidence="13">
        <text>an alpha-D-Glc-(1-&gt;3)-alpha-D-Glc-(1-&gt;3)-alpha-D-Man-(1-&gt;2)-alpha-D-Man-(1-&gt;2)-alpha-D-Man-(1-&gt;3)-[alpha-D-Man-(1-&gt;2)-alpha-D-Man-(1-&gt;3)-[alpha-D-Man-(1-&gt;2)-alpha-D-Man-(1-&gt;6)]-alpha-D-Man-(1-&gt;6)]-beta-D-Man-(1-&gt;4)-beta-D-GlcNAc-(1-&gt;4)-alpha-D-GlcNAc-diphospho-di-trans,poly-cis-dolichol + a di-trans,poly-cis-dolichyl beta-D-glucosyl phosphate = a alpha-D-Glc-(1-&gt;2)-alpha-D-Glc-(1-&gt;3)-alpha-D-Glc-(1-&gt;3)-alpha-D-Man-(1-&gt;2)-alpha-D-Man-(1-&gt;2)-alpha-D-Man-(1-&gt;3)-[alpha-D-Man-(1-&gt;2)-alpha-D-Man-(1-&gt;3)-[alpha-D-Man-(1-&gt;2)-alpha-D-Man-(1-&gt;6)]-alpha-D-Man-(1-&gt;6)]-beta-D-Man-(1-&gt;4)-beta-D-GlcNAc-(1-&gt;4)-alpha-D-GlcNAc-diphospho-di-trans,poly-cis-dolichol + a di-trans,poly-cis-dolichyl phosphate + H(+)</text>
        <dbReference type="Rhea" id="RHEA:29543"/>
        <dbReference type="Rhea" id="RHEA-COMP:19498"/>
        <dbReference type="Rhea" id="RHEA-COMP:19502"/>
        <dbReference type="Rhea" id="RHEA-COMP:19512"/>
        <dbReference type="Rhea" id="RHEA-COMP:19522"/>
        <dbReference type="ChEBI" id="CHEBI:15378"/>
        <dbReference type="ChEBI" id="CHEBI:57525"/>
        <dbReference type="ChEBI" id="CHEBI:57683"/>
        <dbReference type="ChEBI" id="CHEBI:132522"/>
        <dbReference type="ChEBI" id="CHEBI:132523"/>
        <dbReference type="EC" id="2.4.1.256"/>
    </reaction>
    <physiologicalReaction direction="left-to-right" evidence="13">
        <dbReference type="Rhea" id="RHEA:29544"/>
    </physiologicalReaction>
</comment>